<dbReference type="Proteomes" id="UP000515158">
    <property type="component" value="Unplaced"/>
</dbReference>
<dbReference type="PROSITE" id="PS50304">
    <property type="entry name" value="TUDOR"/>
    <property type="match status" value="1"/>
</dbReference>
<dbReference type="PROSITE" id="PS51644">
    <property type="entry name" value="HTH_OST"/>
    <property type="match status" value="3"/>
</dbReference>
<dbReference type="CTD" id="36590"/>
<dbReference type="SUPFAM" id="SSF63748">
    <property type="entry name" value="Tudor/PWWP/MBT"/>
    <property type="match status" value="1"/>
</dbReference>
<dbReference type="RefSeq" id="XP_034233799.1">
    <property type="nucleotide sequence ID" value="XM_034377908.1"/>
</dbReference>
<dbReference type="SMART" id="SM00333">
    <property type="entry name" value="TUDOR"/>
    <property type="match status" value="1"/>
</dbReference>
<feature type="compositionally biased region" description="Polar residues" evidence="5">
    <location>
        <begin position="945"/>
        <end position="955"/>
    </location>
</feature>
<feature type="region of interest" description="Disordered" evidence="5">
    <location>
        <begin position="935"/>
        <end position="983"/>
    </location>
</feature>
<evidence type="ECO:0000313" key="11">
    <source>
        <dbReference type="RefSeq" id="XP_034233800.1"/>
    </source>
</evidence>
<dbReference type="OrthoDB" id="341421at2759"/>
<dbReference type="AlphaFoldDB" id="A0A6P8ZIL2"/>
<dbReference type="InterPro" id="IPR035437">
    <property type="entry name" value="SNase_OB-fold_sf"/>
</dbReference>
<evidence type="ECO:0000256" key="5">
    <source>
        <dbReference type="SAM" id="MobiDB-lite"/>
    </source>
</evidence>
<accession>A0A6P8ZIL2</accession>
<dbReference type="InterPro" id="IPR002999">
    <property type="entry name" value="Tudor"/>
</dbReference>
<dbReference type="Gene3D" id="3.30.420.610">
    <property type="entry name" value="LOTUS domain-like"/>
    <property type="match status" value="3"/>
</dbReference>
<dbReference type="GO" id="GO:0030154">
    <property type="term" value="P:cell differentiation"/>
    <property type="evidence" value="ECO:0007669"/>
    <property type="project" value="UniProtKB-ARBA"/>
</dbReference>
<feature type="domain" description="HTH OST-type" evidence="7">
    <location>
        <begin position="419"/>
        <end position="492"/>
    </location>
</feature>
<keyword evidence="4" id="KW-0221">Differentiation</keyword>
<dbReference type="InterPro" id="IPR025605">
    <property type="entry name" value="OST-HTH/LOTUS_dom"/>
</dbReference>
<feature type="compositionally biased region" description="Basic and acidic residues" evidence="5">
    <location>
        <begin position="739"/>
        <end position="749"/>
    </location>
</feature>
<evidence type="ECO:0000256" key="3">
    <source>
        <dbReference type="ARBA" id="ARBA00022737"/>
    </source>
</evidence>
<reference evidence="9 10" key="1">
    <citation type="submission" date="2025-04" db="UniProtKB">
        <authorList>
            <consortium name="RefSeq"/>
        </authorList>
    </citation>
    <scope>IDENTIFICATION</scope>
    <source>
        <tissue evidence="9 10">Total insect</tissue>
    </source>
</reference>
<keyword evidence="4" id="KW-0744">Spermatogenesis</keyword>
<dbReference type="Pfam" id="PF12872">
    <property type="entry name" value="OST-HTH"/>
    <property type="match status" value="3"/>
</dbReference>
<evidence type="ECO:0000313" key="8">
    <source>
        <dbReference type="Proteomes" id="UP000515158"/>
    </source>
</evidence>
<dbReference type="GeneID" id="117640912"/>
<dbReference type="PANTHER" id="PTHR22948:SF76">
    <property type="entry name" value="FI20010P1-RELATED"/>
    <property type="match status" value="1"/>
</dbReference>
<feature type="compositionally biased region" description="Polar residues" evidence="5">
    <location>
        <begin position="759"/>
        <end position="778"/>
    </location>
</feature>
<evidence type="ECO:0000256" key="1">
    <source>
        <dbReference type="ARBA" id="ARBA00004496"/>
    </source>
</evidence>
<dbReference type="RefSeq" id="XP_034233798.1">
    <property type="nucleotide sequence ID" value="XM_034377907.1"/>
</dbReference>
<dbReference type="KEGG" id="tpal:117640912"/>
<organism evidence="10">
    <name type="scientific">Thrips palmi</name>
    <name type="common">Melon thrips</name>
    <dbReference type="NCBI Taxonomy" id="161013"/>
    <lineage>
        <taxon>Eukaryota</taxon>
        <taxon>Metazoa</taxon>
        <taxon>Ecdysozoa</taxon>
        <taxon>Arthropoda</taxon>
        <taxon>Hexapoda</taxon>
        <taxon>Insecta</taxon>
        <taxon>Pterygota</taxon>
        <taxon>Neoptera</taxon>
        <taxon>Paraneoptera</taxon>
        <taxon>Thysanoptera</taxon>
        <taxon>Terebrantia</taxon>
        <taxon>Thripoidea</taxon>
        <taxon>Thripidae</taxon>
        <taxon>Thrips</taxon>
    </lineage>
</organism>
<comment type="subcellular location">
    <subcellularLocation>
        <location evidence="1">Cytoplasm</location>
    </subcellularLocation>
</comment>
<evidence type="ECO:0000256" key="4">
    <source>
        <dbReference type="ARBA" id="ARBA00022871"/>
    </source>
</evidence>
<dbReference type="GO" id="GO:0007283">
    <property type="term" value="P:spermatogenesis"/>
    <property type="evidence" value="ECO:0007669"/>
    <property type="project" value="UniProtKB-KW"/>
</dbReference>
<keyword evidence="8" id="KW-1185">Reference proteome</keyword>
<feature type="compositionally biased region" description="Low complexity" evidence="5">
    <location>
        <begin position="228"/>
        <end position="242"/>
    </location>
</feature>
<evidence type="ECO:0000313" key="9">
    <source>
        <dbReference type="RefSeq" id="XP_034233798.1"/>
    </source>
</evidence>
<feature type="region of interest" description="Disordered" evidence="5">
    <location>
        <begin position="87"/>
        <end position="200"/>
    </location>
</feature>
<evidence type="ECO:0000259" key="7">
    <source>
        <dbReference type="PROSITE" id="PS51644"/>
    </source>
</evidence>
<feature type="region of interest" description="Disordered" evidence="5">
    <location>
        <begin position="216"/>
        <end position="245"/>
    </location>
</feature>
<keyword evidence="3" id="KW-0677">Repeat</keyword>
<feature type="compositionally biased region" description="Low complexity" evidence="5">
    <location>
        <begin position="176"/>
        <end position="186"/>
    </location>
</feature>
<dbReference type="Gene3D" id="2.40.50.90">
    <property type="match status" value="1"/>
</dbReference>
<dbReference type="InterPro" id="IPR050621">
    <property type="entry name" value="Tudor_domain_containing"/>
</dbReference>
<evidence type="ECO:0000256" key="2">
    <source>
        <dbReference type="ARBA" id="ARBA00022490"/>
    </source>
</evidence>
<feature type="domain" description="HTH OST-type" evidence="7">
    <location>
        <begin position="324"/>
        <end position="397"/>
    </location>
</feature>
<evidence type="ECO:0000313" key="10">
    <source>
        <dbReference type="RefSeq" id="XP_034233799.1"/>
    </source>
</evidence>
<dbReference type="CDD" id="cd09972">
    <property type="entry name" value="LOTUS_TDRD_OSKAR"/>
    <property type="match status" value="1"/>
</dbReference>
<proteinExistence type="predicted"/>
<name>A0A6P8ZIL2_THRPL</name>
<feature type="compositionally biased region" description="Low complexity" evidence="5">
    <location>
        <begin position="107"/>
        <end position="151"/>
    </location>
</feature>
<dbReference type="GO" id="GO:0005737">
    <property type="term" value="C:cytoplasm"/>
    <property type="evidence" value="ECO:0007669"/>
    <property type="project" value="UniProtKB-SubCell"/>
</dbReference>
<feature type="domain" description="Tudor" evidence="6">
    <location>
        <begin position="590"/>
        <end position="645"/>
    </location>
</feature>
<dbReference type="RefSeq" id="XP_034233800.1">
    <property type="nucleotide sequence ID" value="XM_034377909.1"/>
</dbReference>
<feature type="region of interest" description="Disordered" evidence="5">
    <location>
        <begin position="906"/>
        <end position="925"/>
    </location>
</feature>
<sequence length="1172" mass="130901">MADLDTVKVILRSLVMSTKRSMSTYDLQRDFRQNEGYECPFVALGYRTFASFLESIPDTVRVLPGGTVVAVATEETQHIARLVALQRDSSKKPRRGGYSSSNRYGQRPSSYSRPSSFSRAPRFQQSNSSYNSYRAPSSYASRSYETPSSSYGSGGRASYTVGAVSKTDRSYQATDRSSYAYEAASRSRSKERNDPPPFSSAEKFFEAAREAKLKKRAEELLSNPPPESRTTSSVTRTPTPTEAGWSGEAFITDWRKQHAENAVEDSQPSHRVNYAPERYSSDEDSEDSFYERFKEEDNHDDASKFKPACETVTTKPYFQSSDAISDPLKNNLKNLIKSYPEGLWACVLPEKYKETYGVNLQWKELGYDSIVQMFHDLPDIVVCKRVQGGDWMLYDASSPLSVANDVENSEHTAQEVCILTETVKCKIFDVVKKYTSGIRADQLAELYHEHYSRSLAHDAPGFDSTESLLTSLDGTIIRLRYIRQECYVLPGAPPLKTVAEPAVEVSVDDIKELGFFPGEVMGPKESFSPPQLPPDLKPGDYLEVRVAEVYNPFKLWVMLREKSVLLDKLMDELQDFYKDHGDKYFMPDSTITVQQCCAAIYDSEWHRATITSVGKTIQVFYVDYGTVASVSKKELRFLHSDFSVLPVQAIQASLSGIQPVNGRQTFTMEANRALLDLVADKHLIGLVQKIELQKPFLELFLIDTTGDTDIHLNDVLVNLNHAMFKPEILLTDTNECVEEEKQPKPKPEETVIPIKKPQSPAQPVSTSSVQQLKQSEASQLPQQTQQMQQPQQPPPGFVATGQAQMPPVLNSTGTSPFYNVNNLMFNQTLPGFSSAYSPQMNAAVLLQQQQQQQAQAYLLAYYQSLYQQSLLNLQRVAVPAGNPTNNPWLGPFGLNASAYYPSGPATSPANTYVSQSTSEAPSNVFSLNKSGVELAEKRDEGEGKSTPSRSLSSFSGERLVEKINTPSKHSEGRKSFRLTPMSNNSSSSSISDLVVEHLDEYESDTLSSSSSPFYGAPDLVQSVGNMSIVQDSPCITNYWKAEEVCHQCVHIFNVDEKAFVSMGELARKFTRFSTSDSLLRVLKNKGISPELKKITRQDKLYLFSSLDGCSDEFPKSLDLSRNKSGNVVGTFYLCPLVNVPTVLIPLGTDVSVINGFRALRDKFDPNDNYWRN</sequence>
<dbReference type="Gene3D" id="2.30.30.140">
    <property type="match status" value="1"/>
</dbReference>
<protein>
    <submittedName>
        <fullName evidence="9 10">Tudor domain-containing protein 5 isoform X1</fullName>
    </submittedName>
</protein>
<evidence type="ECO:0000259" key="6">
    <source>
        <dbReference type="PROSITE" id="PS50304"/>
    </source>
</evidence>
<feature type="compositionally biased region" description="Low complexity" evidence="5">
    <location>
        <begin position="779"/>
        <end position="790"/>
    </location>
</feature>
<gene>
    <name evidence="9 10 11" type="primary">LOC117640912</name>
</gene>
<feature type="region of interest" description="Disordered" evidence="5">
    <location>
        <begin position="736"/>
        <end position="797"/>
    </location>
</feature>
<keyword evidence="2" id="KW-0963">Cytoplasm</keyword>
<dbReference type="Pfam" id="PF00567">
    <property type="entry name" value="TUDOR"/>
    <property type="match status" value="1"/>
</dbReference>
<dbReference type="PANTHER" id="PTHR22948">
    <property type="entry name" value="TUDOR DOMAIN CONTAINING PROTEIN"/>
    <property type="match status" value="1"/>
</dbReference>
<dbReference type="InterPro" id="IPR041966">
    <property type="entry name" value="LOTUS-like"/>
</dbReference>
<feature type="domain" description="HTH OST-type" evidence="7">
    <location>
        <begin position="3"/>
        <end position="84"/>
    </location>
</feature>